<organism evidence="2 3">
    <name type="scientific">Trifolium medium</name>
    <dbReference type="NCBI Taxonomy" id="97028"/>
    <lineage>
        <taxon>Eukaryota</taxon>
        <taxon>Viridiplantae</taxon>
        <taxon>Streptophyta</taxon>
        <taxon>Embryophyta</taxon>
        <taxon>Tracheophyta</taxon>
        <taxon>Spermatophyta</taxon>
        <taxon>Magnoliopsida</taxon>
        <taxon>eudicotyledons</taxon>
        <taxon>Gunneridae</taxon>
        <taxon>Pentapetalae</taxon>
        <taxon>rosids</taxon>
        <taxon>fabids</taxon>
        <taxon>Fabales</taxon>
        <taxon>Fabaceae</taxon>
        <taxon>Papilionoideae</taxon>
        <taxon>50 kb inversion clade</taxon>
        <taxon>NPAAA clade</taxon>
        <taxon>Hologalegina</taxon>
        <taxon>IRL clade</taxon>
        <taxon>Trifolieae</taxon>
        <taxon>Trifolium</taxon>
    </lineage>
</organism>
<dbReference type="InterPro" id="IPR036389">
    <property type="entry name" value="RNase_III_sf"/>
</dbReference>
<dbReference type="EMBL" id="LXQA010039741">
    <property type="protein sequence ID" value="MCH99228.1"/>
    <property type="molecule type" value="Genomic_DNA"/>
</dbReference>
<comment type="caution">
    <text evidence="2">The sequence shown here is derived from an EMBL/GenBank/DDBJ whole genome shotgun (WGS) entry which is preliminary data.</text>
</comment>
<evidence type="ECO:0000313" key="2">
    <source>
        <dbReference type="EMBL" id="MCH99228.1"/>
    </source>
</evidence>
<evidence type="ECO:0000256" key="1">
    <source>
        <dbReference type="ARBA" id="ARBA00022801"/>
    </source>
</evidence>
<dbReference type="PANTHER" id="PTHR14950:SF37">
    <property type="entry name" value="ENDORIBONUCLEASE DICER"/>
    <property type="match status" value="1"/>
</dbReference>
<dbReference type="Proteomes" id="UP000265520">
    <property type="component" value="Unassembled WGS sequence"/>
</dbReference>
<proteinExistence type="predicted"/>
<reference evidence="2 3" key="1">
    <citation type="journal article" date="2018" name="Front. Plant Sci.">
        <title>Red Clover (Trifolium pratense) and Zigzag Clover (T. medium) - A Picture of Genomic Similarities and Differences.</title>
        <authorList>
            <person name="Dluhosova J."/>
            <person name="Istvanek J."/>
            <person name="Nedelnik J."/>
            <person name="Repkova J."/>
        </authorList>
    </citation>
    <scope>NUCLEOTIDE SEQUENCE [LARGE SCALE GENOMIC DNA]</scope>
    <source>
        <strain evidence="3">cv. 10/8</strain>
        <tissue evidence="2">Leaf</tissue>
    </source>
</reference>
<keyword evidence="3" id="KW-1185">Reference proteome</keyword>
<keyword evidence="1" id="KW-0378">Hydrolase</keyword>
<sequence length="87" mass="9532">MLPSGFIQNEPFDPKTWIIPGAKSRGFNRRLKCKVVADVVEALIGAFLSAGGEMAAVLFMDCIGIKLLVEAMTHGSYMLPDVPRCYQ</sequence>
<feature type="non-terminal residue" evidence="2">
    <location>
        <position position="87"/>
    </location>
</feature>
<protein>
    <submittedName>
        <fullName evidence="2">Endoribonuclease dicer 2-like</fullName>
    </submittedName>
</protein>
<accession>A0A392NJD5</accession>
<dbReference type="GO" id="GO:0003723">
    <property type="term" value="F:RNA binding"/>
    <property type="evidence" value="ECO:0007669"/>
    <property type="project" value="TreeGrafter"/>
</dbReference>
<evidence type="ECO:0000313" key="3">
    <source>
        <dbReference type="Proteomes" id="UP000265520"/>
    </source>
</evidence>
<dbReference type="GO" id="GO:0005634">
    <property type="term" value="C:nucleus"/>
    <property type="evidence" value="ECO:0007669"/>
    <property type="project" value="TreeGrafter"/>
</dbReference>
<dbReference type="GO" id="GO:0004525">
    <property type="term" value="F:ribonuclease III activity"/>
    <property type="evidence" value="ECO:0007669"/>
    <property type="project" value="InterPro"/>
</dbReference>
<dbReference type="PANTHER" id="PTHR14950">
    <property type="entry name" value="DICER-RELATED"/>
    <property type="match status" value="1"/>
</dbReference>
<dbReference type="GO" id="GO:0005737">
    <property type="term" value="C:cytoplasm"/>
    <property type="evidence" value="ECO:0007669"/>
    <property type="project" value="TreeGrafter"/>
</dbReference>
<dbReference type="AlphaFoldDB" id="A0A392NJD5"/>
<dbReference type="GO" id="GO:0030422">
    <property type="term" value="P:siRNA processing"/>
    <property type="evidence" value="ECO:0007669"/>
    <property type="project" value="TreeGrafter"/>
</dbReference>
<name>A0A392NJD5_9FABA</name>
<dbReference type="SUPFAM" id="SSF69065">
    <property type="entry name" value="RNase III domain-like"/>
    <property type="match status" value="1"/>
</dbReference>